<dbReference type="Pfam" id="PF02065">
    <property type="entry name" value="Melibiase"/>
    <property type="match status" value="1"/>
</dbReference>
<feature type="binding site" evidence="7">
    <location>
        <position position="428"/>
    </location>
    <ligand>
        <name>substrate</name>
    </ligand>
</feature>
<dbReference type="InterPro" id="IPR000111">
    <property type="entry name" value="Glyco_hydro_27/36_CS"/>
</dbReference>
<reference evidence="9 10" key="1">
    <citation type="submission" date="2015-10" db="EMBL/GenBank/DDBJ databases">
        <title>Metagenome-Assembled Genomes uncover a global brackish microbiome.</title>
        <authorList>
            <person name="Hugerth L.W."/>
            <person name="Larsson J."/>
            <person name="Alneberg J."/>
            <person name="Lindh M.V."/>
            <person name="Legrand C."/>
            <person name="Pinhassi J."/>
            <person name="Andersson A.F."/>
        </authorList>
    </citation>
    <scope>NUCLEOTIDE SEQUENCE [LARGE SCALE GENOMIC DNA]</scope>
    <source>
        <strain evidence="9">BACL6 MAG-120924-bin43</strain>
    </source>
</reference>
<dbReference type="InterPro" id="IPR017853">
    <property type="entry name" value="GH"/>
</dbReference>
<dbReference type="EC" id="3.2.1.22" evidence="2 5"/>
<dbReference type="GO" id="GO:0016052">
    <property type="term" value="P:carbohydrate catabolic process"/>
    <property type="evidence" value="ECO:0007669"/>
    <property type="project" value="InterPro"/>
</dbReference>
<feature type="active site" description="Nucleophile" evidence="6">
    <location>
        <position position="463"/>
    </location>
</feature>
<dbReference type="InterPro" id="IPR031704">
    <property type="entry name" value="Glyco_hydro_36_N"/>
</dbReference>
<evidence type="ECO:0000256" key="5">
    <source>
        <dbReference type="PIRNR" id="PIRNR005536"/>
    </source>
</evidence>
<comment type="caution">
    <text evidence="9">The sequence shown here is derived from an EMBL/GenBank/DDBJ whole genome shotgun (WGS) entry which is preliminary data.</text>
</comment>
<evidence type="ECO:0000256" key="7">
    <source>
        <dbReference type="PIRSR" id="PIRSR005536-2"/>
    </source>
</evidence>
<evidence type="ECO:0000313" key="9">
    <source>
        <dbReference type="EMBL" id="KRO48705.1"/>
    </source>
</evidence>
<keyword evidence="3 5" id="KW-0378">Hydrolase</keyword>
<dbReference type="PIRSF" id="PIRSF005536">
    <property type="entry name" value="Agal"/>
    <property type="match status" value="1"/>
</dbReference>
<evidence type="ECO:0000256" key="3">
    <source>
        <dbReference type="ARBA" id="ARBA00022801"/>
    </source>
</evidence>
<dbReference type="SUPFAM" id="SSF51445">
    <property type="entry name" value="(Trans)glycosidases"/>
    <property type="match status" value="1"/>
</dbReference>
<feature type="binding site" evidence="7">
    <location>
        <begin position="461"/>
        <end position="465"/>
    </location>
    <ligand>
        <name>substrate</name>
    </ligand>
</feature>
<feature type="domain" description="Glycosyl hydrolase family 36 N-terminal" evidence="8">
    <location>
        <begin position="39"/>
        <end position="266"/>
    </location>
</feature>
<feature type="active site" description="Proton donor" evidence="6">
    <location>
        <position position="528"/>
    </location>
</feature>
<evidence type="ECO:0000256" key="6">
    <source>
        <dbReference type="PIRSR" id="PIRSR005536-1"/>
    </source>
</evidence>
<dbReference type="InterPro" id="IPR038417">
    <property type="entry name" value="Alpga-gal_N_sf"/>
</dbReference>
<name>A0A0R2QEI6_9ACTN</name>
<comment type="similarity">
    <text evidence="5">Belongs to the glycosyl hydrolase.</text>
</comment>
<dbReference type="Proteomes" id="UP000051017">
    <property type="component" value="Unassembled WGS sequence"/>
</dbReference>
<dbReference type="Gene3D" id="3.20.20.70">
    <property type="entry name" value="Aldolase class I"/>
    <property type="match status" value="1"/>
</dbReference>
<dbReference type="FunFam" id="3.20.20.70:FF:000118">
    <property type="entry name" value="Alpha-galactosidase"/>
    <property type="match status" value="1"/>
</dbReference>
<dbReference type="AlphaFoldDB" id="A0A0R2QEI6"/>
<protein>
    <recommendedName>
        <fullName evidence="2 5">Alpha-galactosidase</fullName>
        <ecNumber evidence="2 5">3.2.1.22</ecNumber>
    </recommendedName>
</protein>
<accession>A0A0R2QEI6</accession>
<dbReference type="GO" id="GO:0004557">
    <property type="term" value="F:alpha-galactosidase activity"/>
    <property type="evidence" value="ECO:0007669"/>
    <property type="project" value="UniProtKB-UniRule"/>
</dbReference>
<feature type="binding site" evidence="7">
    <location>
        <begin position="351"/>
        <end position="352"/>
    </location>
    <ligand>
        <name>substrate</name>
    </ligand>
</feature>
<feature type="binding site" evidence="7">
    <location>
        <position position="506"/>
    </location>
    <ligand>
        <name>substrate</name>
    </ligand>
</feature>
<evidence type="ECO:0000259" key="8">
    <source>
        <dbReference type="Pfam" id="PF16875"/>
    </source>
</evidence>
<dbReference type="InterPro" id="IPR002252">
    <property type="entry name" value="Glyco_hydro_36"/>
</dbReference>
<dbReference type="PANTHER" id="PTHR43053:SF3">
    <property type="entry name" value="ALPHA-GALACTOSIDASE C-RELATED"/>
    <property type="match status" value="1"/>
</dbReference>
<comment type="catalytic activity">
    <reaction evidence="1 5">
        <text>Hydrolysis of terminal, non-reducing alpha-D-galactose residues in alpha-D-galactosides, including galactose oligosaccharides, galactomannans and galactolipids.</text>
        <dbReference type="EC" id="3.2.1.22"/>
    </reaction>
</comment>
<evidence type="ECO:0000256" key="1">
    <source>
        <dbReference type="ARBA" id="ARBA00001255"/>
    </source>
</evidence>
<dbReference type="PANTHER" id="PTHR43053">
    <property type="entry name" value="GLYCOSIDASE FAMILY 31"/>
    <property type="match status" value="1"/>
</dbReference>
<dbReference type="InterPro" id="IPR013780">
    <property type="entry name" value="Glyco_hydro_b"/>
</dbReference>
<evidence type="ECO:0000256" key="2">
    <source>
        <dbReference type="ARBA" id="ARBA00012755"/>
    </source>
</evidence>
<sequence length="716" mass="79308">MDLQQTVPCAVVSTQLTHPILKHIGDSRQSVVCDVSSGVPTIIYWGAPLNEASLVNLDVIALATARPNMPGVTDAINAISLVPCHGDGATMRPGIGGHRPGGRHWAPRFSPISCEVVDQQLISIARDDVAQLELETKLVCSAWGTLHASAILRNIGESRYLLTNLTITLPVIESATQLLTFSGRWAREAQLHRRDFVDGAWTAENRTGRTSHEHLPLIFATERFADEWNGQVWGAHLAWSGNSVLLAEVLPDGRKYMQLGELLHAGELCLEPGESYATPEVIGVWSGNGLNAATHALHRNVRSRAHHPTVLRPRKVMLNTWEAVYFDHDLSRLCALADVAANVGVERFVLDDGWFGSRRNDKSGLGDWFVSPDVYPNGLAPLISHVHKLGMDFGIWVEPEMVNPDSDLFRAHPEWVLMSPSYEPVLARNQLVLNLAHPDAYAHIYRQLDALLTENDIAYVKWDMNRAHVHATGSDGAAGTHNQTRAVYQLIDQLRVAHPHVEIESCASGGGRIDHEILRRTERVWTSDCNDALERQIIQRGTSMLVPLEVMGAHIGPPTAHTTGRRQSLSFRGATAMFGHMGVEWNLLTLRDDQQDQLRHIIGLYKQHRELLHGGDFVRYDVTSDNSAVAHGVISTDKRKGFLCYAQLFTSQGLVPPLWKIYGLLSDVEYTVTYVPLGDSKEHTSFTMTGAQLKRIGIQPPMLSPESAVLIYLKSQ</sequence>
<dbReference type="InterPro" id="IPR050985">
    <property type="entry name" value="Alpha-glycosidase_related"/>
</dbReference>
<dbReference type="EMBL" id="LIBJ01000067">
    <property type="protein sequence ID" value="KRO48705.1"/>
    <property type="molecule type" value="Genomic_DNA"/>
</dbReference>
<feature type="binding site" evidence="7">
    <location>
        <position position="528"/>
    </location>
    <ligand>
        <name>substrate</name>
    </ligand>
</feature>
<evidence type="ECO:0000256" key="4">
    <source>
        <dbReference type="ARBA" id="ARBA00023295"/>
    </source>
</evidence>
<dbReference type="Gene3D" id="2.60.40.1180">
    <property type="entry name" value="Golgi alpha-mannosidase II"/>
    <property type="match status" value="1"/>
</dbReference>
<dbReference type="PRINTS" id="PR00743">
    <property type="entry name" value="GLHYDRLASE36"/>
</dbReference>
<keyword evidence="4 5" id="KW-0326">Glycosidase</keyword>
<gene>
    <name evidence="9" type="ORF">ABR75_07365</name>
</gene>
<dbReference type="Gene3D" id="2.70.98.60">
    <property type="entry name" value="alpha-galactosidase from lactobacil brevis"/>
    <property type="match status" value="1"/>
</dbReference>
<dbReference type="Pfam" id="PF16875">
    <property type="entry name" value="Glyco_hydro_36N"/>
    <property type="match status" value="1"/>
</dbReference>
<dbReference type="CDD" id="cd14791">
    <property type="entry name" value="GH36"/>
    <property type="match status" value="1"/>
</dbReference>
<dbReference type="InterPro" id="IPR013785">
    <property type="entry name" value="Aldolase_TIM"/>
</dbReference>
<organism evidence="9 10">
    <name type="scientific">Acidimicrobiia bacterium BACL6 MAG-120924-bin43</name>
    <dbReference type="NCBI Taxonomy" id="1655583"/>
    <lineage>
        <taxon>Bacteria</taxon>
        <taxon>Bacillati</taxon>
        <taxon>Actinomycetota</taxon>
        <taxon>Acidimicrobiia</taxon>
        <taxon>acIV cluster</taxon>
    </lineage>
</organism>
<proteinExistence type="inferred from homology"/>
<dbReference type="PROSITE" id="PS00512">
    <property type="entry name" value="ALPHA_GALACTOSIDASE"/>
    <property type="match status" value="1"/>
</dbReference>
<evidence type="ECO:0000313" key="10">
    <source>
        <dbReference type="Proteomes" id="UP000051017"/>
    </source>
</evidence>
<feature type="binding site" evidence="7">
    <location>
        <position position="185"/>
    </location>
    <ligand>
        <name>substrate</name>
    </ligand>
</feature>